<dbReference type="PROSITE" id="PS00137">
    <property type="entry name" value="SUBTILASE_HIS"/>
    <property type="match status" value="1"/>
</dbReference>
<evidence type="ECO:0000256" key="6">
    <source>
        <dbReference type="SAM" id="SignalP"/>
    </source>
</evidence>
<feature type="signal peptide" evidence="6">
    <location>
        <begin position="1"/>
        <end position="30"/>
    </location>
</feature>
<dbReference type="GO" id="GO:0004252">
    <property type="term" value="F:serine-type endopeptidase activity"/>
    <property type="evidence" value="ECO:0007669"/>
    <property type="project" value="UniProtKB-UniRule"/>
</dbReference>
<dbReference type="PRINTS" id="PR00723">
    <property type="entry name" value="SUBTILISIN"/>
</dbReference>
<dbReference type="InterPro" id="IPR050131">
    <property type="entry name" value="Peptidase_S8_subtilisin-like"/>
</dbReference>
<dbReference type="InterPro" id="IPR023828">
    <property type="entry name" value="Peptidase_S8_Ser-AS"/>
</dbReference>
<evidence type="ECO:0000256" key="2">
    <source>
        <dbReference type="ARBA" id="ARBA00022670"/>
    </source>
</evidence>
<dbReference type="PANTHER" id="PTHR43806:SF11">
    <property type="entry name" value="CEREVISIN-RELATED"/>
    <property type="match status" value="1"/>
</dbReference>
<feature type="active site" description="Charge relay system" evidence="5">
    <location>
        <position position="257"/>
    </location>
</feature>
<keyword evidence="6" id="KW-0732">Signal</keyword>
<evidence type="ECO:0000259" key="7">
    <source>
        <dbReference type="Pfam" id="PF00082"/>
    </source>
</evidence>
<protein>
    <submittedName>
        <fullName evidence="8">S8 family serine peptidase</fullName>
    </submittedName>
</protein>
<name>A0A933W945_UNCEI</name>
<dbReference type="PROSITE" id="PS00138">
    <property type="entry name" value="SUBTILASE_SER"/>
    <property type="match status" value="1"/>
</dbReference>
<dbReference type="GO" id="GO:0006508">
    <property type="term" value="P:proteolysis"/>
    <property type="evidence" value="ECO:0007669"/>
    <property type="project" value="UniProtKB-KW"/>
</dbReference>
<dbReference type="InterPro" id="IPR036852">
    <property type="entry name" value="Peptidase_S8/S53_dom_sf"/>
</dbReference>
<dbReference type="InterPro" id="IPR000209">
    <property type="entry name" value="Peptidase_S8/S53_dom"/>
</dbReference>
<dbReference type="Pfam" id="PF00082">
    <property type="entry name" value="Peptidase_S8"/>
    <property type="match status" value="1"/>
</dbReference>
<dbReference type="PANTHER" id="PTHR43806">
    <property type="entry name" value="PEPTIDASE S8"/>
    <property type="match status" value="1"/>
</dbReference>
<comment type="caution">
    <text evidence="8">The sequence shown here is derived from an EMBL/GenBank/DDBJ whole genome shotgun (WGS) entry which is preliminary data.</text>
</comment>
<feature type="active site" description="Charge relay system" evidence="5">
    <location>
        <position position="440"/>
    </location>
</feature>
<keyword evidence="4 5" id="KW-0720">Serine protease</keyword>
<proteinExistence type="inferred from homology"/>
<dbReference type="Gene3D" id="2.60.40.4070">
    <property type="match status" value="1"/>
</dbReference>
<organism evidence="8 9">
    <name type="scientific">Eiseniibacteriota bacterium</name>
    <dbReference type="NCBI Taxonomy" id="2212470"/>
    <lineage>
        <taxon>Bacteria</taxon>
        <taxon>Candidatus Eiseniibacteriota</taxon>
    </lineage>
</organism>
<gene>
    <name evidence="8" type="ORF">HZA61_00785</name>
</gene>
<sequence>MRPLHTLLAPTALALTIALAVPHTAGTARAATGGGTARFLVAQLAEAPDAAPAGALASTTTAQRLAALGLTVRAPLRDGTMRARAARLDAAVLAHPALRDFAPERIVLLEAPDSALAARARTALVEGGAVDWVEPLAARALQMTELHGASARPAAVAALDSLPNDPLLRDTRQWGLWNVGGVGGGFYGGVPRADAHVVEAWRVTTGSNTLKLAVADTGIDPAQPELAGLMPDGSPRLSDPVSVTFEGADAWADSNGHGTPVAGAMAARTNDGAHFASGGVAGVCGGDGALEAGCRIVPIKIASGHSGESSSFEVSRAMLWAADVGARAMNLSFAGYEGSRLERLCMTYALLRGCVVVVAAGNEGARDNPRRPMYPAAYAADGLGIQVGASTQFDDRATFSSYGPGLDFVAPGVNIWTTFMTYPSSAGASYDGLVAASGTSFAAPIAAGAVGLLAAARPELIENDFQHVLRESADDVYLPGWDERTAWGRLNVGRALASVGPEYGIWHDEVRADSVALAGAGTLSIGEDGPGTLDRFRGLLAATRWATYATVTLPDSFADSVRVWPRVGGTFAARGDFQLPYFTPGAEVVSRQGRTFTLRGWLYRADGDTCAACTDAWVPLPPEYVRFGFTVIGRVNRARPPVTAGDADGTAARAVRAGPSPFRGALALALPGAGHVRVLDVSGRVLRAWDATDGSSRWDGRDRDGRDAPPGLYFVTWTAPGAGTLRTRVVKLGR</sequence>
<dbReference type="PROSITE" id="PS51892">
    <property type="entry name" value="SUBTILASE"/>
    <property type="match status" value="1"/>
</dbReference>
<keyword evidence="3 5" id="KW-0378">Hydrolase</keyword>
<feature type="domain" description="Peptidase S8/S53" evidence="7">
    <location>
        <begin position="209"/>
        <end position="488"/>
    </location>
</feature>
<dbReference type="InterPro" id="IPR022398">
    <property type="entry name" value="Peptidase_S8_His-AS"/>
</dbReference>
<dbReference type="EMBL" id="JACRIW010000008">
    <property type="protein sequence ID" value="MBI5167999.1"/>
    <property type="molecule type" value="Genomic_DNA"/>
</dbReference>
<dbReference type="InterPro" id="IPR015500">
    <property type="entry name" value="Peptidase_S8_subtilisin-rel"/>
</dbReference>
<keyword evidence="2 5" id="KW-0645">Protease</keyword>
<reference evidence="8" key="1">
    <citation type="submission" date="2020-07" db="EMBL/GenBank/DDBJ databases">
        <title>Huge and variable diversity of episymbiotic CPR bacteria and DPANN archaea in groundwater ecosystems.</title>
        <authorList>
            <person name="He C.Y."/>
            <person name="Keren R."/>
            <person name="Whittaker M."/>
            <person name="Farag I.F."/>
            <person name="Doudna J."/>
            <person name="Cate J.H.D."/>
            <person name="Banfield J.F."/>
        </authorList>
    </citation>
    <scope>NUCLEOTIDE SEQUENCE</scope>
    <source>
        <strain evidence="8">NC_groundwater_1813_Pr3_B-0.1um_71_17</strain>
    </source>
</reference>
<dbReference type="SUPFAM" id="SSF52743">
    <property type="entry name" value="Subtilisin-like"/>
    <property type="match status" value="1"/>
</dbReference>
<evidence type="ECO:0000256" key="3">
    <source>
        <dbReference type="ARBA" id="ARBA00022801"/>
    </source>
</evidence>
<evidence type="ECO:0000256" key="5">
    <source>
        <dbReference type="PROSITE-ProRule" id="PRU01240"/>
    </source>
</evidence>
<evidence type="ECO:0000313" key="9">
    <source>
        <dbReference type="Proteomes" id="UP000696931"/>
    </source>
</evidence>
<feature type="chain" id="PRO_5037071744" evidence="6">
    <location>
        <begin position="31"/>
        <end position="734"/>
    </location>
</feature>
<dbReference type="Gene3D" id="3.40.50.200">
    <property type="entry name" value="Peptidase S8/S53 domain"/>
    <property type="match status" value="1"/>
</dbReference>
<dbReference type="AlphaFoldDB" id="A0A933W945"/>
<accession>A0A933W945</accession>
<evidence type="ECO:0000313" key="8">
    <source>
        <dbReference type="EMBL" id="MBI5167999.1"/>
    </source>
</evidence>
<dbReference type="Proteomes" id="UP000696931">
    <property type="component" value="Unassembled WGS sequence"/>
</dbReference>
<feature type="active site" description="Charge relay system" evidence="5">
    <location>
        <position position="216"/>
    </location>
</feature>
<comment type="similarity">
    <text evidence="1 5">Belongs to the peptidase S8 family.</text>
</comment>
<evidence type="ECO:0000256" key="1">
    <source>
        <dbReference type="ARBA" id="ARBA00011073"/>
    </source>
</evidence>
<evidence type="ECO:0000256" key="4">
    <source>
        <dbReference type="ARBA" id="ARBA00022825"/>
    </source>
</evidence>